<feature type="transmembrane region" description="Helical" evidence="7">
    <location>
        <begin position="257"/>
        <end position="276"/>
    </location>
</feature>
<dbReference type="AlphaFoldDB" id="A0A9P8Q645"/>
<evidence type="ECO:0000256" key="5">
    <source>
        <dbReference type="ARBA" id="ARBA00023140"/>
    </source>
</evidence>
<comment type="subcellular location">
    <subcellularLocation>
        <location evidence="1">Peroxisome membrane</location>
        <topology evidence="1">Multi-pass membrane protein</topology>
    </subcellularLocation>
</comment>
<proteinExistence type="predicted"/>
<feature type="transmembrane region" description="Helical" evidence="7">
    <location>
        <begin position="147"/>
        <end position="174"/>
    </location>
</feature>
<keyword evidence="5" id="KW-0576">Peroxisome</keyword>
<feature type="region of interest" description="Disordered" evidence="6">
    <location>
        <begin position="471"/>
        <end position="495"/>
    </location>
</feature>
<evidence type="ECO:0000256" key="1">
    <source>
        <dbReference type="ARBA" id="ARBA00004585"/>
    </source>
</evidence>
<evidence type="ECO:0000256" key="3">
    <source>
        <dbReference type="ARBA" id="ARBA00022989"/>
    </source>
</evidence>
<protein>
    <recommendedName>
        <fullName evidence="8">TECPR1-like DysF domain-containing protein</fullName>
    </recommendedName>
</protein>
<comment type="caution">
    <text evidence="9">The sequence shown here is derived from an EMBL/GenBank/DDBJ whole genome shotgun (WGS) entry which is preliminary data.</text>
</comment>
<evidence type="ECO:0000256" key="7">
    <source>
        <dbReference type="SAM" id="Phobius"/>
    </source>
</evidence>
<dbReference type="PANTHER" id="PTHR28304:SF2">
    <property type="entry name" value="PEROXISOMAL MEMBRANE PROTEIN PEX29"/>
    <property type="match status" value="1"/>
</dbReference>
<evidence type="ECO:0000256" key="6">
    <source>
        <dbReference type="SAM" id="MobiDB-lite"/>
    </source>
</evidence>
<feature type="domain" description="TECPR1-like DysF" evidence="8">
    <location>
        <begin position="108"/>
        <end position="460"/>
    </location>
</feature>
<accession>A0A9P8Q645</accession>
<keyword evidence="4 7" id="KW-0472">Membrane</keyword>
<evidence type="ECO:0000313" key="9">
    <source>
        <dbReference type="EMBL" id="KAH3684838.1"/>
    </source>
</evidence>
<dbReference type="InterPro" id="IPR010482">
    <property type="entry name" value="TECPR1-like_DysF"/>
</dbReference>
<evidence type="ECO:0000313" key="10">
    <source>
        <dbReference type="Proteomes" id="UP000774326"/>
    </source>
</evidence>
<dbReference type="GO" id="GO:0007031">
    <property type="term" value="P:peroxisome organization"/>
    <property type="evidence" value="ECO:0007669"/>
    <property type="project" value="UniProtKB-ARBA"/>
</dbReference>
<evidence type="ECO:0000259" key="8">
    <source>
        <dbReference type="Pfam" id="PF06398"/>
    </source>
</evidence>
<organism evidence="9 10">
    <name type="scientific">Wickerhamomyces pijperi</name>
    <name type="common">Yeast</name>
    <name type="synonym">Pichia pijperi</name>
    <dbReference type="NCBI Taxonomy" id="599730"/>
    <lineage>
        <taxon>Eukaryota</taxon>
        <taxon>Fungi</taxon>
        <taxon>Dikarya</taxon>
        <taxon>Ascomycota</taxon>
        <taxon>Saccharomycotina</taxon>
        <taxon>Saccharomycetes</taxon>
        <taxon>Phaffomycetales</taxon>
        <taxon>Wickerhamomycetaceae</taxon>
        <taxon>Wickerhamomyces</taxon>
    </lineage>
</organism>
<name>A0A9P8Q645_WICPI</name>
<dbReference type="EMBL" id="JAEUBG010002298">
    <property type="protein sequence ID" value="KAH3684838.1"/>
    <property type="molecule type" value="Genomic_DNA"/>
</dbReference>
<dbReference type="InterPro" id="IPR052816">
    <property type="entry name" value="Peroxisomal_Membrane_PEX28-32"/>
</dbReference>
<gene>
    <name evidence="9" type="ORF">WICPIJ_004191</name>
</gene>
<feature type="transmembrane region" description="Helical" evidence="7">
    <location>
        <begin position="282"/>
        <end position="302"/>
    </location>
</feature>
<evidence type="ECO:0000256" key="2">
    <source>
        <dbReference type="ARBA" id="ARBA00022692"/>
    </source>
</evidence>
<keyword evidence="10" id="KW-1185">Reference proteome</keyword>
<keyword evidence="3 7" id="KW-1133">Transmembrane helix</keyword>
<dbReference type="OrthoDB" id="74314at2759"/>
<feature type="region of interest" description="Disordered" evidence="6">
    <location>
        <begin position="26"/>
        <end position="66"/>
    </location>
</feature>
<dbReference type="PANTHER" id="PTHR28304">
    <property type="entry name" value="PEROXISOMAL MEMBRANE PROTEIN PEX29"/>
    <property type="match status" value="1"/>
</dbReference>
<reference evidence="9" key="1">
    <citation type="journal article" date="2021" name="Open Biol.">
        <title>Shared evolutionary footprints suggest mitochondrial oxidative damage underlies multiple complex I losses in fungi.</title>
        <authorList>
            <person name="Schikora-Tamarit M.A."/>
            <person name="Marcet-Houben M."/>
            <person name="Nosek J."/>
            <person name="Gabaldon T."/>
        </authorList>
    </citation>
    <scope>NUCLEOTIDE SEQUENCE</scope>
    <source>
        <strain evidence="9">CBS2887</strain>
    </source>
</reference>
<dbReference type="Proteomes" id="UP000774326">
    <property type="component" value="Unassembled WGS sequence"/>
</dbReference>
<dbReference type="GO" id="GO:0005778">
    <property type="term" value="C:peroxisomal membrane"/>
    <property type="evidence" value="ECO:0007669"/>
    <property type="project" value="UniProtKB-SubCell"/>
</dbReference>
<keyword evidence="2 7" id="KW-0812">Transmembrane</keyword>
<dbReference type="Pfam" id="PF06398">
    <property type="entry name" value="Pex24p"/>
    <property type="match status" value="1"/>
</dbReference>
<sequence length="495" mass="56971">MMSSQREYKKSNVLGLVQENLSSFFADSGHTSQPKEGPDEVKALGDSGTLFNKQPNETSASDSTQQSNFMMDKIIERFITMALPATNEETSTARIQRRIDQMECRPSLSVQLMSRNFIQLNSRLSLPFEFINEVLNFLSWKTPSLTLTWLVVITNLIICPSYVVTVSLLVFILIPMSRSFYDIYQPLSDPKLNPGPLSELSPFPVRNPHFVKPPTEFTREFLINVTDLQNHMLIYIHVWNFVTFKLINRYGNFSNELVSSVLFVSLLSFSLLLYVFGDFARIALPFMKALGIVSLWLVVYSFHPNNKDFILDFLLSEELRIKLQKSTNDLERALNSEFVFDQPSGDMVYEIEIFEIQMLDEETNEWKFSRFSDDPLTSKSLPRLAHTESYVHNISKVNPPDNFQFSANSKWNIDLQSPEVWLQDHLIDANGVRFDVDTKWVYDAEVEDEGQTFRRRRWIRTVIGFIGCSSEEETGEDSAELKSEDVSVPPEDESV</sequence>
<feature type="compositionally biased region" description="Polar residues" evidence="6">
    <location>
        <begin position="49"/>
        <end position="66"/>
    </location>
</feature>
<reference evidence="9" key="2">
    <citation type="submission" date="2021-01" db="EMBL/GenBank/DDBJ databases">
        <authorList>
            <person name="Schikora-Tamarit M.A."/>
        </authorList>
    </citation>
    <scope>NUCLEOTIDE SEQUENCE</scope>
    <source>
        <strain evidence="9">CBS2887</strain>
    </source>
</reference>
<evidence type="ECO:0000256" key="4">
    <source>
        <dbReference type="ARBA" id="ARBA00023136"/>
    </source>
</evidence>